<protein>
    <recommendedName>
        <fullName evidence="2">Glycosyltransferase RgtA/B/C/D-like domain-containing protein</fullName>
    </recommendedName>
</protein>
<dbReference type="EMBL" id="PDYF01000025">
    <property type="protein sequence ID" value="PHU34395.1"/>
    <property type="molecule type" value="Genomic_DNA"/>
</dbReference>
<feature type="transmembrane region" description="Helical" evidence="1">
    <location>
        <begin position="320"/>
        <end position="337"/>
    </location>
</feature>
<keyword evidence="1" id="KW-0812">Transmembrane</keyword>
<feature type="transmembrane region" description="Helical" evidence="1">
    <location>
        <begin position="211"/>
        <end position="229"/>
    </location>
</feature>
<dbReference type="Proteomes" id="UP000225889">
    <property type="component" value="Unassembled WGS sequence"/>
</dbReference>
<dbReference type="AlphaFoldDB" id="A0A2G3DU40"/>
<name>A0A2G3DU40_9FIRM</name>
<feature type="transmembrane region" description="Helical" evidence="1">
    <location>
        <begin position="65"/>
        <end position="86"/>
    </location>
</feature>
<organism evidence="3 4">
    <name type="scientific">Pseudobutyrivibrio ruminis</name>
    <dbReference type="NCBI Taxonomy" id="46206"/>
    <lineage>
        <taxon>Bacteria</taxon>
        <taxon>Bacillati</taxon>
        <taxon>Bacillota</taxon>
        <taxon>Clostridia</taxon>
        <taxon>Lachnospirales</taxon>
        <taxon>Lachnospiraceae</taxon>
        <taxon>Pseudobutyrivibrio</taxon>
    </lineage>
</organism>
<feature type="transmembrane region" description="Helical" evidence="1">
    <location>
        <begin position="254"/>
        <end position="282"/>
    </location>
</feature>
<evidence type="ECO:0000256" key="1">
    <source>
        <dbReference type="SAM" id="Phobius"/>
    </source>
</evidence>
<gene>
    <name evidence="3" type="ORF">CSX01_10400</name>
</gene>
<feature type="transmembrane region" description="Helical" evidence="1">
    <location>
        <begin position="294"/>
        <end position="314"/>
    </location>
</feature>
<reference evidence="3 4" key="1">
    <citation type="submission" date="2017-10" db="EMBL/GenBank/DDBJ databases">
        <title>Resolving the taxonomy of Roseburia spp., Eubacterium rectale and Agathobacter spp. through phylogenomic analysis.</title>
        <authorList>
            <person name="Sheridan P.O."/>
            <person name="Walker A.W."/>
            <person name="Duncan S.H."/>
            <person name="Scott K.P."/>
            <person name="Toole P.W.O."/>
            <person name="Luis P."/>
            <person name="Flint H.J."/>
        </authorList>
    </citation>
    <scope>NUCLEOTIDE SEQUENCE [LARGE SCALE GENOMIC DNA]</scope>
    <source>
        <strain evidence="3 4">JK626</strain>
    </source>
</reference>
<dbReference type="InterPro" id="IPR038731">
    <property type="entry name" value="RgtA/B/C-like"/>
</dbReference>
<evidence type="ECO:0000313" key="4">
    <source>
        <dbReference type="Proteomes" id="UP000225889"/>
    </source>
</evidence>
<keyword evidence="1" id="KW-1133">Transmembrane helix</keyword>
<feature type="transmembrane region" description="Helical" evidence="1">
    <location>
        <begin position="358"/>
        <end position="377"/>
    </location>
</feature>
<feature type="transmembrane region" description="Helical" evidence="1">
    <location>
        <begin position="12"/>
        <end position="34"/>
    </location>
</feature>
<feature type="domain" description="Glycosyltransferase RgtA/B/C/D-like" evidence="2">
    <location>
        <begin position="95"/>
        <end position="228"/>
    </location>
</feature>
<comment type="caution">
    <text evidence="3">The sequence shown here is derived from an EMBL/GenBank/DDBJ whole genome shotgun (WGS) entry which is preliminary data.</text>
</comment>
<evidence type="ECO:0000259" key="2">
    <source>
        <dbReference type="Pfam" id="PF13231"/>
    </source>
</evidence>
<dbReference type="Pfam" id="PF13231">
    <property type="entry name" value="PMT_2"/>
    <property type="match status" value="1"/>
</dbReference>
<feature type="transmembrane region" description="Helical" evidence="1">
    <location>
        <begin position="407"/>
        <end position="428"/>
    </location>
</feature>
<accession>A0A2G3DU40</accession>
<reference evidence="3 4" key="2">
    <citation type="submission" date="2017-10" db="EMBL/GenBank/DDBJ databases">
        <authorList>
            <person name="Banno H."/>
            <person name="Chua N.-H."/>
        </authorList>
    </citation>
    <scope>NUCLEOTIDE SEQUENCE [LARGE SCALE GENOMIC DNA]</scope>
    <source>
        <strain evidence="3 4">JK626</strain>
    </source>
</reference>
<keyword evidence="1" id="KW-0472">Membrane</keyword>
<sequence length="567" mass="64699">MREAIDNKIIIFKVIFGLFVLVWSFNVLNVGFYVDENGLLTIYKGFYQGQRLFTDSWEALQTGGILAYPLLALYYQVLAPLFADVGINIGLVLYMRIVYTICRLLVSVYLYFTIRKTVYEDGAFAASIFYYMFVMGWKNFSYKSYCDLAIMLLICFIIRYQETKKNWYFIFAGIATCVAILAYPTMIIIAFAIAALLIVGIYRNEIQKKSLALYIITCFVIGVAVVVYIQCTSGLGNVLNQIGNLGDQDYENGLLYRLGVILVSYLVFAVIAYFPICAIGIIRKFRYISELAEGIILTLYWFGFLAAVCLVRVNSISNSRFIYAILILFFWFPYLAFERKDNEYTKIGAYNNTNSDELYVLWVMFAVSAVSQFIWSLSTNQDITVPGHMAIYVVIADILIITKNKELLAGLVGLINFVALFFMGFWVAEHNGGYEDVLSLRYMVTEGELKGIILLPEDYDANEICYRLVSENVPEDSRLLVAFGSNSTGYLNSDAKQGTYTVFARTQLNTKLLDYYEINPDNQADYVLIDRGNPKYERFLEFDTGKYLLDTYTNVIAEEGEFVLLGR</sequence>
<proteinExistence type="predicted"/>
<feature type="transmembrane region" description="Helical" evidence="1">
    <location>
        <begin position="383"/>
        <end position="400"/>
    </location>
</feature>
<dbReference type="RefSeq" id="WP_099392345.1">
    <property type="nucleotide sequence ID" value="NZ_PDYF01000025.1"/>
</dbReference>
<evidence type="ECO:0000313" key="3">
    <source>
        <dbReference type="EMBL" id="PHU34395.1"/>
    </source>
</evidence>
<feature type="transmembrane region" description="Helical" evidence="1">
    <location>
        <begin position="167"/>
        <end position="199"/>
    </location>
</feature>
<feature type="transmembrane region" description="Helical" evidence="1">
    <location>
        <begin position="144"/>
        <end position="161"/>
    </location>
</feature>